<feature type="compositionally biased region" description="Basic and acidic residues" evidence="9">
    <location>
        <begin position="1"/>
        <end position="16"/>
    </location>
</feature>
<evidence type="ECO:0000256" key="3">
    <source>
        <dbReference type="ARBA" id="ARBA00010026"/>
    </source>
</evidence>
<dbReference type="GO" id="GO:0016255">
    <property type="term" value="P:attachment of GPI anchor to protein"/>
    <property type="evidence" value="ECO:0007669"/>
    <property type="project" value="InterPro"/>
</dbReference>
<keyword evidence="4" id="KW-0337">GPI-anchor biosynthesis</keyword>
<keyword evidence="5 10" id="KW-0812">Transmembrane</keyword>
<feature type="transmembrane region" description="Helical" evidence="10">
    <location>
        <begin position="79"/>
        <end position="103"/>
    </location>
</feature>
<dbReference type="GO" id="GO:0006506">
    <property type="term" value="P:GPI anchor biosynthetic process"/>
    <property type="evidence" value="ECO:0007669"/>
    <property type="project" value="UniProtKB-KW"/>
</dbReference>
<dbReference type="PANTHER" id="PTHR13121">
    <property type="entry name" value="GPI TRANSAMIDASE COMPONENT PIG-U"/>
    <property type="match status" value="1"/>
</dbReference>
<reference evidence="11" key="1">
    <citation type="submission" date="2020-08" db="EMBL/GenBank/DDBJ databases">
        <title>Plant Genome Project.</title>
        <authorList>
            <person name="Zhang R.-G."/>
        </authorList>
    </citation>
    <scope>NUCLEOTIDE SEQUENCE</scope>
    <source>
        <strain evidence="11">WSP0</strain>
        <tissue evidence="11">Leaf</tissue>
    </source>
</reference>
<dbReference type="InterPro" id="IPR009600">
    <property type="entry name" value="PIG-U"/>
</dbReference>
<comment type="subcellular location">
    <subcellularLocation>
        <location evidence="1">Endoplasmic reticulum membrane</location>
        <topology evidence="1">Multi-pass membrane protein</topology>
    </subcellularLocation>
</comment>
<dbReference type="Proteomes" id="UP000823749">
    <property type="component" value="Chromosome 5"/>
</dbReference>
<gene>
    <name evidence="11" type="ORF">RHGRI_014971</name>
</gene>
<evidence type="ECO:0000256" key="10">
    <source>
        <dbReference type="SAM" id="Phobius"/>
    </source>
</evidence>
<dbReference type="AlphaFoldDB" id="A0AAV6KBH3"/>
<keyword evidence="12" id="KW-1185">Reference proteome</keyword>
<dbReference type="PANTHER" id="PTHR13121:SF0">
    <property type="entry name" value="PHOSPHATIDYLINOSITOL GLYCAN ANCHOR BIOSYNTHESIS CLASS U PROTEIN"/>
    <property type="match status" value="1"/>
</dbReference>
<evidence type="ECO:0000256" key="2">
    <source>
        <dbReference type="ARBA" id="ARBA00004687"/>
    </source>
</evidence>
<name>A0AAV6KBH3_9ERIC</name>
<dbReference type="EMBL" id="JACTNZ010000005">
    <property type="protein sequence ID" value="KAG5549846.1"/>
    <property type="molecule type" value="Genomic_DNA"/>
</dbReference>
<proteinExistence type="inferred from homology"/>
<evidence type="ECO:0000256" key="5">
    <source>
        <dbReference type="ARBA" id="ARBA00022692"/>
    </source>
</evidence>
<evidence type="ECO:0000256" key="1">
    <source>
        <dbReference type="ARBA" id="ARBA00004477"/>
    </source>
</evidence>
<evidence type="ECO:0000256" key="9">
    <source>
        <dbReference type="SAM" id="MobiDB-lite"/>
    </source>
</evidence>
<comment type="pathway">
    <text evidence="2">Glycolipid biosynthesis; glycosylphosphatidylinositol-anchor biosynthesis.</text>
</comment>
<feature type="region of interest" description="Disordered" evidence="9">
    <location>
        <begin position="1"/>
        <end position="26"/>
    </location>
</feature>
<protein>
    <submittedName>
        <fullName evidence="11">Uncharacterized protein</fullName>
    </submittedName>
</protein>
<comment type="caution">
    <text evidence="11">The sequence shown here is derived from an EMBL/GenBank/DDBJ whole genome shotgun (WGS) entry which is preliminary data.</text>
</comment>
<evidence type="ECO:0000256" key="8">
    <source>
        <dbReference type="ARBA" id="ARBA00023136"/>
    </source>
</evidence>
<sequence length="212" mass="24500">MNTLEREKEGEEEKRDLRRTRRGDPPGPHVGDLALYMGLLGLFINELAGKLAETILFLYDFYRDQLLRISIQLYADMQLSFFLFCGYVGVSLLSPVMHNLWIWRGTGNANFYFATAMAYACLQVDTNSDIETRRANMLAFCFKQEIEEPKAFSSFREWLQHLQRTENDRVSFGRSGIHVCGLFARRNIQEGEMVFGSSAQQRDLYDQAVVHC</sequence>
<accession>A0AAV6KBH3</accession>
<keyword evidence="7 10" id="KW-1133">Transmembrane helix</keyword>
<evidence type="ECO:0000313" key="12">
    <source>
        <dbReference type="Proteomes" id="UP000823749"/>
    </source>
</evidence>
<evidence type="ECO:0000256" key="7">
    <source>
        <dbReference type="ARBA" id="ARBA00022989"/>
    </source>
</evidence>
<evidence type="ECO:0000313" key="11">
    <source>
        <dbReference type="EMBL" id="KAG5549846.1"/>
    </source>
</evidence>
<organism evidence="11 12">
    <name type="scientific">Rhododendron griersonianum</name>
    <dbReference type="NCBI Taxonomy" id="479676"/>
    <lineage>
        <taxon>Eukaryota</taxon>
        <taxon>Viridiplantae</taxon>
        <taxon>Streptophyta</taxon>
        <taxon>Embryophyta</taxon>
        <taxon>Tracheophyta</taxon>
        <taxon>Spermatophyta</taxon>
        <taxon>Magnoliopsida</taxon>
        <taxon>eudicotyledons</taxon>
        <taxon>Gunneridae</taxon>
        <taxon>Pentapetalae</taxon>
        <taxon>asterids</taxon>
        <taxon>Ericales</taxon>
        <taxon>Ericaceae</taxon>
        <taxon>Ericoideae</taxon>
        <taxon>Rhodoreae</taxon>
        <taxon>Rhododendron</taxon>
    </lineage>
</organism>
<dbReference type="GO" id="GO:0042765">
    <property type="term" value="C:GPI-anchor transamidase complex"/>
    <property type="evidence" value="ECO:0007669"/>
    <property type="project" value="InterPro"/>
</dbReference>
<evidence type="ECO:0000256" key="4">
    <source>
        <dbReference type="ARBA" id="ARBA00022502"/>
    </source>
</evidence>
<comment type="similarity">
    <text evidence="3">Belongs to the PIGU family.</text>
</comment>
<feature type="transmembrane region" description="Helical" evidence="10">
    <location>
        <begin position="33"/>
        <end position="59"/>
    </location>
</feature>
<keyword evidence="8 10" id="KW-0472">Membrane</keyword>
<keyword evidence="6" id="KW-0256">Endoplasmic reticulum</keyword>
<dbReference type="Pfam" id="PF06728">
    <property type="entry name" value="PIG-U"/>
    <property type="match status" value="1"/>
</dbReference>
<evidence type="ECO:0000256" key="6">
    <source>
        <dbReference type="ARBA" id="ARBA00022824"/>
    </source>
</evidence>